<proteinExistence type="predicted"/>
<dbReference type="Proteomes" id="UP000801492">
    <property type="component" value="Unassembled WGS sequence"/>
</dbReference>
<protein>
    <recommendedName>
        <fullName evidence="3">Reverse transcriptase domain-containing protein</fullName>
    </recommendedName>
</protein>
<dbReference type="EMBL" id="VTPC01091171">
    <property type="protein sequence ID" value="KAF2879422.1"/>
    <property type="molecule type" value="Genomic_DNA"/>
</dbReference>
<name>A0A8K0C602_IGNLU</name>
<organism evidence="1 2">
    <name type="scientific">Ignelater luminosus</name>
    <name type="common">Cucubano</name>
    <name type="synonym">Pyrophorus luminosus</name>
    <dbReference type="NCBI Taxonomy" id="2038154"/>
    <lineage>
        <taxon>Eukaryota</taxon>
        <taxon>Metazoa</taxon>
        <taxon>Ecdysozoa</taxon>
        <taxon>Arthropoda</taxon>
        <taxon>Hexapoda</taxon>
        <taxon>Insecta</taxon>
        <taxon>Pterygota</taxon>
        <taxon>Neoptera</taxon>
        <taxon>Endopterygota</taxon>
        <taxon>Coleoptera</taxon>
        <taxon>Polyphaga</taxon>
        <taxon>Elateriformia</taxon>
        <taxon>Elateroidea</taxon>
        <taxon>Elateridae</taxon>
        <taxon>Agrypninae</taxon>
        <taxon>Pyrophorini</taxon>
        <taxon>Ignelater</taxon>
    </lineage>
</organism>
<accession>A0A8K0C602</accession>
<keyword evidence="2" id="KW-1185">Reference proteome</keyword>
<evidence type="ECO:0008006" key="3">
    <source>
        <dbReference type="Google" id="ProtNLM"/>
    </source>
</evidence>
<dbReference type="OrthoDB" id="7990652at2759"/>
<sequence length="94" mass="10840">MILVNSEQIHLQRILWRNNPQEPLQSFKIKTLAYGTSCAPYLATKCLQHIANLEEYPFPLAVSIFVRDFHMDDVLSGANELQEALEIQKQLIEL</sequence>
<reference evidence="1" key="1">
    <citation type="submission" date="2019-08" db="EMBL/GenBank/DDBJ databases">
        <title>The genome of the North American firefly Photinus pyralis.</title>
        <authorList>
            <consortium name="Photinus pyralis genome working group"/>
            <person name="Fallon T.R."/>
            <person name="Sander Lower S.E."/>
            <person name="Weng J.-K."/>
        </authorList>
    </citation>
    <scope>NUCLEOTIDE SEQUENCE</scope>
    <source>
        <strain evidence="1">TRF0915ILg1</strain>
        <tissue evidence="1">Whole body</tissue>
    </source>
</reference>
<evidence type="ECO:0000313" key="1">
    <source>
        <dbReference type="EMBL" id="KAF2879422.1"/>
    </source>
</evidence>
<comment type="caution">
    <text evidence="1">The sequence shown here is derived from an EMBL/GenBank/DDBJ whole genome shotgun (WGS) entry which is preliminary data.</text>
</comment>
<dbReference type="AlphaFoldDB" id="A0A8K0C602"/>
<evidence type="ECO:0000313" key="2">
    <source>
        <dbReference type="Proteomes" id="UP000801492"/>
    </source>
</evidence>
<gene>
    <name evidence="1" type="ORF">ILUMI_26750</name>
</gene>